<accession>A0A9D2UFS5</accession>
<protein>
    <recommendedName>
        <fullName evidence="5">Lipoprotein</fullName>
    </recommendedName>
</protein>
<feature type="compositionally biased region" description="Polar residues" evidence="1">
    <location>
        <begin position="111"/>
        <end position="135"/>
    </location>
</feature>
<dbReference type="AlphaFoldDB" id="A0A9D2UFS5"/>
<proteinExistence type="predicted"/>
<reference evidence="3" key="1">
    <citation type="journal article" date="2021" name="PeerJ">
        <title>Extensive microbial diversity within the chicken gut microbiome revealed by metagenomics and culture.</title>
        <authorList>
            <person name="Gilroy R."/>
            <person name="Ravi A."/>
            <person name="Getino M."/>
            <person name="Pursley I."/>
            <person name="Horton D.L."/>
            <person name="Alikhan N.F."/>
            <person name="Baker D."/>
            <person name="Gharbi K."/>
            <person name="Hall N."/>
            <person name="Watson M."/>
            <person name="Adriaenssens E.M."/>
            <person name="Foster-Nyarko E."/>
            <person name="Jarju S."/>
            <person name="Secka A."/>
            <person name="Antonio M."/>
            <person name="Oren A."/>
            <person name="Chaudhuri R.R."/>
            <person name="La Ragione R."/>
            <person name="Hildebrand F."/>
            <person name="Pallen M.J."/>
        </authorList>
    </citation>
    <scope>NUCLEOTIDE SEQUENCE</scope>
    <source>
        <strain evidence="3">ChiHjej10B9-4811</strain>
    </source>
</reference>
<comment type="caution">
    <text evidence="3">The sequence shown here is derived from an EMBL/GenBank/DDBJ whole genome shotgun (WGS) entry which is preliminary data.</text>
</comment>
<dbReference type="PROSITE" id="PS51257">
    <property type="entry name" value="PROKAR_LIPOPROTEIN"/>
    <property type="match status" value="1"/>
</dbReference>
<sequence>MKQLGTPLSAALRAPSLRTGVLALCASATLALAACGSSDSNASSSESASSSASAAAATATNSAGETLTENFAGSEALAEASEAAVDSEEVQTTEQLYTDIQGALGGIEPATGSSDANSTGEEISSDTESVQANENAVESYVSAETTAQLEAAATGTALDQYLATATEYAQSGWHVEGTSTVVGTPRIADGEYNGQAAKIMEVCLDSSGVKVVDAAGNTVSSNQFPRSLNIFTLVEHNGEWKIASHDFPNNADC</sequence>
<organism evidence="3 4">
    <name type="scientific">Candidatus Rothia avistercoris</name>
    <dbReference type="NCBI Taxonomy" id="2840479"/>
    <lineage>
        <taxon>Bacteria</taxon>
        <taxon>Bacillati</taxon>
        <taxon>Actinomycetota</taxon>
        <taxon>Actinomycetes</taxon>
        <taxon>Micrococcales</taxon>
        <taxon>Micrococcaceae</taxon>
        <taxon>Rothia</taxon>
    </lineage>
</organism>
<feature type="signal peptide" evidence="2">
    <location>
        <begin position="1"/>
        <end position="33"/>
    </location>
</feature>
<evidence type="ECO:0008006" key="5">
    <source>
        <dbReference type="Google" id="ProtNLM"/>
    </source>
</evidence>
<evidence type="ECO:0000256" key="1">
    <source>
        <dbReference type="SAM" id="MobiDB-lite"/>
    </source>
</evidence>
<evidence type="ECO:0000256" key="2">
    <source>
        <dbReference type="SAM" id="SignalP"/>
    </source>
</evidence>
<reference evidence="3" key="2">
    <citation type="submission" date="2021-04" db="EMBL/GenBank/DDBJ databases">
        <authorList>
            <person name="Gilroy R."/>
        </authorList>
    </citation>
    <scope>NUCLEOTIDE SEQUENCE</scope>
    <source>
        <strain evidence="3">ChiHjej10B9-4811</strain>
    </source>
</reference>
<evidence type="ECO:0000313" key="3">
    <source>
        <dbReference type="EMBL" id="HJD51630.1"/>
    </source>
</evidence>
<feature type="chain" id="PRO_5038758360" description="Lipoprotein" evidence="2">
    <location>
        <begin position="34"/>
        <end position="253"/>
    </location>
</feature>
<keyword evidence="2" id="KW-0732">Signal</keyword>
<gene>
    <name evidence="3" type="ORF">H9908_07180</name>
</gene>
<name>A0A9D2UFS5_9MICC</name>
<dbReference type="EMBL" id="DWUS01000162">
    <property type="protein sequence ID" value="HJD51630.1"/>
    <property type="molecule type" value="Genomic_DNA"/>
</dbReference>
<feature type="region of interest" description="Disordered" evidence="1">
    <location>
        <begin position="104"/>
        <end position="135"/>
    </location>
</feature>
<dbReference type="Proteomes" id="UP000823908">
    <property type="component" value="Unassembled WGS sequence"/>
</dbReference>
<evidence type="ECO:0000313" key="4">
    <source>
        <dbReference type="Proteomes" id="UP000823908"/>
    </source>
</evidence>